<dbReference type="EMBL" id="CP051682">
    <property type="protein sequence ID" value="QJD96667.1"/>
    <property type="molecule type" value="Genomic_DNA"/>
</dbReference>
<dbReference type="Proteomes" id="UP000503278">
    <property type="component" value="Chromosome"/>
</dbReference>
<dbReference type="InterPro" id="IPR029018">
    <property type="entry name" value="Hex-like_dom2"/>
</dbReference>
<dbReference type="Pfam" id="PF12971">
    <property type="entry name" value="NAGLU_N"/>
    <property type="match status" value="1"/>
</dbReference>
<dbReference type="GO" id="GO:0016787">
    <property type="term" value="F:hydrolase activity"/>
    <property type="evidence" value="ECO:0007669"/>
    <property type="project" value="UniProtKB-KW"/>
</dbReference>
<organism evidence="6 7">
    <name type="scientific">Mucilaginibacter robiniae</name>
    <dbReference type="NCBI Taxonomy" id="2728022"/>
    <lineage>
        <taxon>Bacteria</taxon>
        <taxon>Pseudomonadati</taxon>
        <taxon>Bacteroidota</taxon>
        <taxon>Sphingobacteriia</taxon>
        <taxon>Sphingobacteriales</taxon>
        <taxon>Sphingobacteriaceae</taxon>
        <taxon>Mucilaginibacter</taxon>
    </lineage>
</organism>
<protein>
    <submittedName>
        <fullName evidence="6">Alpha-N-acetylglucosaminidase</fullName>
    </submittedName>
</protein>
<feature type="domain" description="Alpha-N-acetylglucosaminidase C-terminal" evidence="5">
    <location>
        <begin position="461"/>
        <end position="723"/>
    </location>
</feature>
<feature type="domain" description="Alpha-N-acetylglucosaminidase N-terminal" evidence="4">
    <location>
        <begin position="26"/>
        <end position="106"/>
    </location>
</feature>
<sequence length="732" mass="84886">MRIYKLLFAFVLCMATLVASAQNLEQASYALVKRVVPEKAGWFIPQKLNSKTSKDCFEIESKGGKVVLRGNNGVAIASALYYYLTHFCHCQITWNGTNLKLPRIAPVVPHKVVKNTPYNYRYYLNYCTYNYSMSWWNWKRWEKEIDWMALHGINMPLALTGQEYTWYEVYKSLGFSDRDLSSFFCGPAYFSWFWMGNLDGWGGPLPLSWMTSHRDLQQKILQRERALGMKPVLQSFTGHVPAAFHTRFPKSKLKKTNWGNGFEDTYILDTEDPMFEEIGSRFLKVQTRLYGTNHLYSADTFNENEPPTDDPAYLSALSSRVYQAMSKSDPQAVWVMQGWLFYSDRKFWKTPQIKALLQAVPDNHMLLLDLATEIEPVWKRTEAYYGKPWIWNMLHNFGGNISMFGRMEGVANGPATALNDPASGKMQGIGLTMEAIEQNPVLYELMMQNTWQRSPVQIDSWLNDYILNRYGSLNPHAVNVWQILKTTAYNGKEIRDGAESIITGRPTFDTATIWTKTHLNYPRRELLPAWDEMIKAIPTCQKSDGFNYDLVDVTRQILANYAAPLQRKWVQAYQDKNQANFKQYSNEYLQLITDMDRLLATRRDFLLGTWIADARSCGSTTAEKALYERNARNLITLWGNKNSPLHEYSCRQWSGLLNDFYKVRWQKFFDLTAKSMAQNEAVDVRVFDKTISEWEWEWVNTNKPYPVHTTGNSVAVVLELHKKYHELITASL</sequence>
<accession>A0A7L5E2K8</accession>
<dbReference type="Pfam" id="PF05089">
    <property type="entry name" value="NAGLU"/>
    <property type="match status" value="1"/>
</dbReference>
<evidence type="ECO:0000256" key="2">
    <source>
        <dbReference type="SAM" id="SignalP"/>
    </source>
</evidence>
<dbReference type="InterPro" id="IPR024240">
    <property type="entry name" value="NAGLU_N"/>
</dbReference>
<dbReference type="Gene3D" id="1.20.120.670">
    <property type="entry name" value="N-acetyl-b-d-glucoasminidase"/>
    <property type="match status" value="1"/>
</dbReference>
<evidence type="ECO:0000259" key="5">
    <source>
        <dbReference type="Pfam" id="PF12972"/>
    </source>
</evidence>
<evidence type="ECO:0000259" key="3">
    <source>
        <dbReference type="Pfam" id="PF05089"/>
    </source>
</evidence>
<dbReference type="InterPro" id="IPR007781">
    <property type="entry name" value="NAGLU"/>
</dbReference>
<feature type="domain" description="Alpha-N-acetylglucosaminidase tim-barrel" evidence="3">
    <location>
        <begin position="121"/>
        <end position="452"/>
    </location>
</feature>
<dbReference type="GO" id="GO:0005975">
    <property type="term" value="P:carbohydrate metabolic process"/>
    <property type="evidence" value="ECO:0007669"/>
    <property type="project" value="UniProtKB-ARBA"/>
</dbReference>
<feature type="chain" id="PRO_5029445607" evidence="2">
    <location>
        <begin position="22"/>
        <end position="732"/>
    </location>
</feature>
<dbReference type="KEGG" id="mrob:HH214_12660"/>
<evidence type="ECO:0000259" key="4">
    <source>
        <dbReference type="Pfam" id="PF12971"/>
    </source>
</evidence>
<dbReference type="PANTHER" id="PTHR12872:SF1">
    <property type="entry name" value="ALPHA-N-ACETYLGLUCOSAMINIDASE"/>
    <property type="match status" value="1"/>
</dbReference>
<keyword evidence="1" id="KW-0378">Hydrolase</keyword>
<evidence type="ECO:0000256" key="1">
    <source>
        <dbReference type="ARBA" id="ARBA00022801"/>
    </source>
</evidence>
<dbReference type="Pfam" id="PF12972">
    <property type="entry name" value="NAGLU_C"/>
    <property type="match status" value="1"/>
</dbReference>
<dbReference type="Gene3D" id="3.30.379.10">
    <property type="entry name" value="Chitobiase/beta-hexosaminidase domain 2-like"/>
    <property type="match status" value="1"/>
</dbReference>
<reference evidence="6 7" key="1">
    <citation type="submission" date="2020-04" db="EMBL/GenBank/DDBJ databases">
        <title>Genome sequencing of novel species.</title>
        <authorList>
            <person name="Heo J."/>
            <person name="Kim S.-J."/>
            <person name="Kim J.-S."/>
            <person name="Hong S.-B."/>
            <person name="Kwon S.-W."/>
        </authorList>
    </citation>
    <scope>NUCLEOTIDE SEQUENCE [LARGE SCALE GENOMIC DNA]</scope>
    <source>
        <strain evidence="6 7">F39-2</strain>
    </source>
</reference>
<feature type="signal peptide" evidence="2">
    <location>
        <begin position="1"/>
        <end position="21"/>
    </location>
</feature>
<proteinExistence type="predicted"/>
<dbReference type="InterPro" id="IPR024732">
    <property type="entry name" value="NAGLU_C"/>
</dbReference>
<dbReference type="AlphaFoldDB" id="A0A7L5E2K8"/>
<dbReference type="RefSeq" id="WP_169608188.1">
    <property type="nucleotide sequence ID" value="NZ_CP051682.1"/>
</dbReference>
<name>A0A7L5E2K8_9SPHI</name>
<evidence type="ECO:0000313" key="7">
    <source>
        <dbReference type="Proteomes" id="UP000503278"/>
    </source>
</evidence>
<dbReference type="PANTHER" id="PTHR12872">
    <property type="entry name" value="ALPHA-N-ACETYLGLUCOSAMINIDASE"/>
    <property type="match status" value="1"/>
</dbReference>
<evidence type="ECO:0000313" key="6">
    <source>
        <dbReference type="EMBL" id="QJD96667.1"/>
    </source>
</evidence>
<keyword evidence="2" id="KW-0732">Signal</keyword>
<gene>
    <name evidence="6" type="ORF">HH214_12660</name>
</gene>
<keyword evidence="7" id="KW-1185">Reference proteome</keyword>
<dbReference type="InterPro" id="IPR024733">
    <property type="entry name" value="NAGLU_tim-barrel"/>
</dbReference>
<dbReference type="Gene3D" id="3.20.20.80">
    <property type="entry name" value="Glycosidases"/>
    <property type="match status" value="1"/>
</dbReference>